<feature type="domain" description="HTH crp-type" evidence="4">
    <location>
        <begin position="145"/>
        <end position="219"/>
    </location>
</feature>
<protein>
    <submittedName>
        <fullName evidence="5">CRP-like cAMP-binding protein</fullName>
    </submittedName>
</protein>
<dbReference type="Proteomes" id="UP000295122">
    <property type="component" value="Unassembled WGS sequence"/>
</dbReference>
<dbReference type="Pfam" id="PF00027">
    <property type="entry name" value="cNMP_binding"/>
    <property type="match status" value="1"/>
</dbReference>
<dbReference type="SUPFAM" id="SSF46785">
    <property type="entry name" value="Winged helix' DNA-binding domain"/>
    <property type="match status" value="1"/>
</dbReference>
<evidence type="ECO:0000313" key="6">
    <source>
        <dbReference type="Proteomes" id="UP000295122"/>
    </source>
</evidence>
<dbReference type="AlphaFoldDB" id="A0A4R7C7P2"/>
<dbReference type="PROSITE" id="PS51063">
    <property type="entry name" value="HTH_CRP_2"/>
    <property type="match status" value="1"/>
</dbReference>
<dbReference type="OrthoDB" id="7584044at2"/>
<dbReference type="PANTHER" id="PTHR24567">
    <property type="entry name" value="CRP FAMILY TRANSCRIPTIONAL REGULATORY PROTEIN"/>
    <property type="match status" value="1"/>
</dbReference>
<name>A0A4R7C7P2_9HYPH</name>
<dbReference type="EMBL" id="SNZR01000011">
    <property type="protein sequence ID" value="TDR94193.1"/>
    <property type="molecule type" value="Genomic_DNA"/>
</dbReference>
<keyword evidence="3" id="KW-0804">Transcription</keyword>
<dbReference type="Pfam" id="PF13545">
    <property type="entry name" value="HTH_Crp_2"/>
    <property type="match status" value="1"/>
</dbReference>
<accession>A0A4R7C7P2</accession>
<dbReference type="Gene3D" id="2.60.120.10">
    <property type="entry name" value="Jelly Rolls"/>
    <property type="match status" value="1"/>
</dbReference>
<organism evidence="5 6">
    <name type="scientific">Enterovirga rhinocerotis</name>
    <dbReference type="NCBI Taxonomy" id="1339210"/>
    <lineage>
        <taxon>Bacteria</taxon>
        <taxon>Pseudomonadati</taxon>
        <taxon>Pseudomonadota</taxon>
        <taxon>Alphaproteobacteria</taxon>
        <taxon>Hyphomicrobiales</taxon>
        <taxon>Methylobacteriaceae</taxon>
        <taxon>Enterovirga</taxon>
    </lineage>
</organism>
<dbReference type="InterPro" id="IPR014710">
    <property type="entry name" value="RmlC-like_jellyroll"/>
</dbReference>
<dbReference type="InterPro" id="IPR000595">
    <property type="entry name" value="cNMP-bd_dom"/>
</dbReference>
<dbReference type="InterPro" id="IPR036388">
    <property type="entry name" value="WH-like_DNA-bd_sf"/>
</dbReference>
<comment type="caution">
    <text evidence="5">The sequence shown here is derived from an EMBL/GenBank/DDBJ whole genome shotgun (WGS) entry which is preliminary data.</text>
</comment>
<evidence type="ECO:0000313" key="5">
    <source>
        <dbReference type="EMBL" id="TDR94193.1"/>
    </source>
</evidence>
<sequence>MPGALFKRIERHGALSEHERRALLDAASRRREIPAKHELVAEGNVSSESTLIVEGFALRQKTLEDGRRQITAIHVPGDFADLHSFLLKKLDDGVETLTACKVVMFPHENLKKLSDDFPHLTRVLWFMTLVDAAIHRAWIMGMGALSAPERLAHLFCELKDRLTQVGLAQADRFRLPLTQSELGDVLGLSAVHVNRSFQQLRMDGIVQTDKRDIIVSDWDELRRFADYNPDYLHLNQTVERD</sequence>
<evidence type="ECO:0000256" key="3">
    <source>
        <dbReference type="ARBA" id="ARBA00023163"/>
    </source>
</evidence>
<gene>
    <name evidence="5" type="ORF">EV668_1471</name>
</gene>
<dbReference type="InterPro" id="IPR050397">
    <property type="entry name" value="Env_Response_Regulators"/>
</dbReference>
<dbReference type="CDD" id="cd00038">
    <property type="entry name" value="CAP_ED"/>
    <property type="match status" value="1"/>
</dbReference>
<dbReference type="RefSeq" id="WP_133769111.1">
    <property type="nucleotide sequence ID" value="NZ_SNZR01000011.1"/>
</dbReference>
<dbReference type="InterPro" id="IPR036390">
    <property type="entry name" value="WH_DNA-bd_sf"/>
</dbReference>
<dbReference type="Gene3D" id="1.10.10.10">
    <property type="entry name" value="Winged helix-like DNA-binding domain superfamily/Winged helix DNA-binding domain"/>
    <property type="match status" value="1"/>
</dbReference>
<dbReference type="GO" id="GO:0003677">
    <property type="term" value="F:DNA binding"/>
    <property type="evidence" value="ECO:0007669"/>
    <property type="project" value="UniProtKB-KW"/>
</dbReference>
<evidence type="ECO:0000256" key="2">
    <source>
        <dbReference type="ARBA" id="ARBA00023125"/>
    </source>
</evidence>
<evidence type="ECO:0000256" key="1">
    <source>
        <dbReference type="ARBA" id="ARBA00023015"/>
    </source>
</evidence>
<keyword evidence="2" id="KW-0238">DNA-binding</keyword>
<dbReference type="SMART" id="SM00419">
    <property type="entry name" value="HTH_CRP"/>
    <property type="match status" value="1"/>
</dbReference>
<keyword evidence="1" id="KW-0805">Transcription regulation</keyword>
<dbReference type="SUPFAM" id="SSF51206">
    <property type="entry name" value="cAMP-binding domain-like"/>
    <property type="match status" value="1"/>
</dbReference>
<proteinExistence type="predicted"/>
<dbReference type="GO" id="GO:0005829">
    <property type="term" value="C:cytosol"/>
    <property type="evidence" value="ECO:0007669"/>
    <property type="project" value="TreeGrafter"/>
</dbReference>
<reference evidence="5 6" key="1">
    <citation type="submission" date="2019-03" db="EMBL/GenBank/DDBJ databases">
        <title>Genomic Encyclopedia of Type Strains, Phase IV (KMG-IV): sequencing the most valuable type-strain genomes for metagenomic binning, comparative biology and taxonomic classification.</title>
        <authorList>
            <person name="Goeker M."/>
        </authorList>
    </citation>
    <scope>NUCLEOTIDE SEQUENCE [LARGE SCALE GENOMIC DNA]</scope>
    <source>
        <strain evidence="5 6">DSM 25903</strain>
    </source>
</reference>
<keyword evidence="6" id="KW-1185">Reference proteome</keyword>
<dbReference type="InterPro" id="IPR018490">
    <property type="entry name" value="cNMP-bd_dom_sf"/>
</dbReference>
<dbReference type="PANTHER" id="PTHR24567:SF68">
    <property type="entry name" value="DNA-BINDING TRANSCRIPTIONAL DUAL REGULATOR CRP"/>
    <property type="match status" value="1"/>
</dbReference>
<dbReference type="InterPro" id="IPR012318">
    <property type="entry name" value="HTH_CRP"/>
</dbReference>
<evidence type="ECO:0000259" key="4">
    <source>
        <dbReference type="PROSITE" id="PS51063"/>
    </source>
</evidence>
<dbReference type="GO" id="GO:0003700">
    <property type="term" value="F:DNA-binding transcription factor activity"/>
    <property type="evidence" value="ECO:0007669"/>
    <property type="project" value="TreeGrafter"/>
</dbReference>